<keyword evidence="3" id="KW-1185">Reference proteome</keyword>
<reference evidence="2" key="2">
    <citation type="journal article" date="2021" name="Genome Biol. Evol.">
        <title>Developing a high-quality reference genome for a parasitic bivalve with doubly uniparental inheritance (Bivalvia: Unionida).</title>
        <authorList>
            <person name="Smith C.H."/>
        </authorList>
    </citation>
    <scope>NUCLEOTIDE SEQUENCE</scope>
    <source>
        <strain evidence="2">CHS0354</strain>
        <tissue evidence="2">Mantle</tissue>
    </source>
</reference>
<dbReference type="AlphaFoldDB" id="A0AAE0T690"/>
<comment type="caution">
    <text evidence="2">The sequence shown here is derived from an EMBL/GenBank/DDBJ whole genome shotgun (WGS) entry which is preliminary data.</text>
</comment>
<reference evidence="2" key="1">
    <citation type="journal article" date="2021" name="Genome Biol. Evol.">
        <title>A High-Quality Reference Genome for a Parasitic Bivalve with Doubly Uniparental Inheritance (Bivalvia: Unionida).</title>
        <authorList>
            <person name="Smith C.H."/>
        </authorList>
    </citation>
    <scope>NUCLEOTIDE SEQUENCE</scope>
    <source>
        <strain evidence="2">CHS0354</strain>
    </source>
</reference>
<evidence type="ECO:0000256" key="1">
    <source>
        <dbReference type="SAM" id="SignalP"/>
    </source>
</evidence>
<feature type="chain" id="PRO_5041899013" evidence="1">
    <location>
        <begin position="19"/>
        <end position="106"/>
    </location>
</feature>
<protein>
    <submittedName>
        <fullName evidence="2">Uncharacterized protein</fullName>
    </submittedName>
</protein>
<feature type="signal peptide" evidence="1">
    <location>
        <begin position="1"/>
        <end position="18"/>
    </location>
</feature>
<reference evidence="2" key="3">
    <citation type="submission" date="2023-05" db="EMBL/GenBank/DDBJ databases">
        <authorList>
            <person name="Smith C.H."/>
        </authorList>
    </citation>
    <scope>NUCLEOTIDE SEQUENCE</scope>
    <source>
        <strain evidence="2">CHS0354</strain>
        <tissue evidence="2">Mantle</tissue>
    </source>
</reference>
<organism evidence="2 3">
    <name type="scientific">Potamilus streckersoni</name>
    <dbReference type="NCBI Taxonomy" id="2493646"/>
    <lineage>
        <taxon>Eukaryota</taxon>
        <taxon>Metazoa</taxon>
        <taxon>Spiralia</taxon>
        <taxon>Lophotrochozoa</taxon>
        <taxon>Mollusca</taxon>
        <taxon>Bivalvia</taxon>
        <taxon>Autobranchia</taxon>
        <taxon>Heteroconchia</taxon>
        <taxon>Palaeoheterodonta</taxon>
        <taxon>Unionida</taxon>
        <taxon>Unionoidea</taxon>
        <taxon>Unionidae</taxon>
        <taxon>Ambleminae</taxon>
        <taxon>Lampsilini</taxon>
        <taxon>Potamilus</taxon>
    </lineage>
</organism>
<accession>A0AAE0T690</accession>
<dbReference type="EMBL" id="JAEAOA010002249">
    <property type="protein sequence ID" value="KAK3604045.1"/>
    <property type="molecule type" value="Genomic_DNA"/>
</dbReference>
<dbReference type="Proteomes" id="UP001195483">
    <property type="component" value="Unassembled WGS sequence"/>
</dbReference>
<name>A0AAE0T690_9BIVA</name>
<proteinExistence type="predicted"/>
<keyword evidence="1" id="KW-0732">Signal</keyword>
<evidence type="ECO:0000313" key="3">
    <source>
        <dbReference type="Proteomes" id="UP001195483"/>
    </source>
</evidence>
<sequence>MKKDVLLLITGLLAIVQSDFETVWVRDVSTNFHAEKRALGDLDLPDQLTFELRRGLDDLTLNLKRNYEINPNADIYVVQKLKDGRSFLARTNEIVKEDRVFKTRNS</sequence>
<gene>
    <name evidence="2" type="ORF">CHS0354_038709</name>
</gene>
<evidence type="ECO:0000313" key="2">
    <source>
        <dbReference type="EMBL" id="KAK3604045.1"/>
    </source>
</evidence>